<dbReference type="AlphaFoldDB" id="E9SFL4"/>
<feature type="transmembrane region" description="Helical" evidence="2">
    <location>
        <begin position="20"/>
        <end position="38"/>
    </location>
</feature>
<reference evidence="3 4" key="1">
    <citation type="submission" date="2011-02" db="EMBL/GenBank/DDBJ databases">
        <authorList>
            <person name="Nelson K.E."/>
            <person name="Sutton G."/>
            <person name="Torralba M."/>
            <person name="Durkin S."/>
            <person name="Harkins D."/>
            <person name="Montgomery R."/>
            <person name="Ziemer C."/>
            <person name="Klaassens E."/>
            <person name="Ocuiv P."/>
            <person name="Morrison M."/>
        </authorList>
    </citation>
    <scope>NUCLEOTIDE SEQUENCE [LARGE SCALE GENOMIC DNA]</scope>
    <source>
        <strain evidence="3 4">8</strain>
    </source>
</reference>
<evidence type="ECO:0000256" key="2">
    <source>
        <dbReference type="SAM" id="Phobius"/>
    </source>
</evidence>
<keyword evidence="2" id="KW-1133">Transmembrane helix</keyword>
<evidence type="ECO:0000313" key="4">
    <source>
        <dbReference type="Proteomes" id="UP000004259"/>
    </source>
</evidence>
<keyword evidence="2" id="KW-0472">Membrane</keyword>
<proteinExistence type="predicted"/>
<dbReference type="STRING" id="246199.CUS_7812"/>
<dbReference type="EMBL" id="ADKM02000122">
    <property type="protein sequence ID" value="EGC01833.1"/>
    <property type="molecule type" value="Genomic_DNA"/>
</dbReference>
<feature type="region of interest" description="Disordered" evidence="1">
    <location>
        <begin position="42"/>
        <end position="62"/>
    </location>
</feature>
<accession>E9SFL4</accession>
<protein>
    <submittedName>
        <fullName evidence="3">Putative stage III sporulation protein AG</fullName>
    </submittedName>
</protein>
<organism evidence="3 4">
    <name type="scientific">Ruminococcus albus 8</name>
    <dbReference type="NCBI Taxonomy" id="246199"/>
    <lineage>
        <taxon>Bacteria</taxon>
        <taxon>Bacillati</taxon>
        <taxon>Bacillota</taxon>
        <taxon>Clostridia</taxon>
        <taxon>Eubacteriales</taxon>
        <taxon>Oscillospiraceae</taxon>
        <taxon>Ruminococcus</taxon>
    </lineage>
</organism>
<gene>
    <name evidence="3" type="ORF">CUS_7812</name>
</gene>
<evidence type="ECO:0000313" key="3">
    <source>
        <dbReference type="EMBL" id="EGC01833.1"/>
    </source>
</evidence>
<sequence>MEQLKLLINKLKNSPNKIRIAMVMGIAGMILIMISEVIPDKKRAPEPESGSETTSDEADTFRKSTENELRSLLEKIEGVGECEVMVSVEGTTEYVYAQNISRYTDEDADRKSDKLDENIVIIENSSGRQALVRRVIRPQISGVVVVCEGGGDIRVNERVLKAVSTALNISSGRVCVESKSK</sequence>
<dbReference type="OrthoDB" id="1863180at2"/>
<keyword evidence="4" id="KW-1185">Reference proteome</keyword>
<keyword evidence="2" id="KW-0812">Transmembrane</keyword>
<dbReference type="RefSeq" id="WP_002852170.1">
    <property type="nucleotide sequence ID" value="NZ_ADKM02000122.1"/>
</dbReference>
<comment type="caution">
    <text evidence="3">The sequence shown here is derived from an EMBL/GenBank/DDBJ whole genome shotgun (WGS) entry which is preliminary data.</text>
</comment>
<evidence type="ECO:0000256" key="1">
    <source>
        <dbReference type="SAM" id="MobiDB-lite"/>
    </source>
</evidence>
<name>E9SFL4_RUMAL</name>
<dbReference type="Proteomes" id="UP000004259">
    <property type="component" value="Unassembled WGS sequence"/>
</dbReference>
<dbReference type="eggNOG" id="ENOG5032FH3">
    <property type="taxonomic scope" value="Bacteria"/>
</dbReference>